<keyword evidence="9" id="KW-1015">Disulfide bond</keyword>
<sequence length="89" mass="10322">MSYTPLGAPHTLTPHIRPDSWSDEEPVDQKKILEDRCKGTCVKQFRAYEACVDRIKGDDTGTKHCTGQYFDYYYCIDRCVAPKLFKKLK</sequence>
<dbReference type="InterPro" id="IPR003422">
    <property type="entry name" value="Cyt_b-c1_6"/>
</dbReference>
<keyword evidence="6" id="KW-0249">Electron transport</keyword>
<evidence type="ECO:0000256" key="1">
    <source>
        <dbReference type="ARBA" id="ARBA00004137"/>
    </source>
</evidence>
<comment type="caution">
    <text evidence="14">The sequence shown here is derived from an EMBL/GenBank/DDBJ whole genome shotgun (WGS) entry which is preliminary data.</text>
</comment>
<dbReference type="GO" id="GO:0005743">
    <property type="term" value="C:mitochondrial inner membrane"/>
    <property type="evidence" value="ECO:0007669"/>
    <property type="project" value="UniProtKB-SubCell"/>
</dbReference>
<keyword evidence="8" id="KW-0472">Membrane</keyword>
<dbReference type="InterPro" id="IPR036811">
    <property type="entry name" value="Ubol_cytC_Rdtase_hinge_dom_sf"/>
</dbReference>
<keyword evidence="15" id="KW-1185">Reference proteome</keyword>
<dbReference type="PANTHER" id="PTHR15336:SF0">
    <property type="entry name" value="CYTOCHROME B-C1 COMPLEX SUBUNIT 6, MITOCHONDRIAL"/>
    <property type="match status" value="1"/>
</dbReference>
<evidence type="ECO:0000256" key="10">
    <source>
        <dbReference type="ARBA" id="ARBA00044364"/>
    </source>
</evidence>
<proteinExistence type="inferred from homology"/>
<organism evidence="14 15">
    <name type="scientific">Lithospermum erythrorhizon</name>
    <name type="common">Purple gromwell</name>
    <name type="synonym">Lithospermum officinale var. erythrorhizon</name>
    <dbReference type="NCBI Taxonomy" id="34254"/>
    <lineage>
        <taxon>Eukaryota</taxon>
        <taxon>Viridiplantae</taxon>
        <taxon>Streptophyta</taxon>
        <taxon>Embryophyta</taxon>
        <taxon>Tracheophyta</taxon>
        <taxon>Spermatophyta</taxon>
        <taxon>Magnoliopsida</taxon>
        <taxon>eudicotyledons</taxon>
        <taxon>Gunneridae</taxon>
        <taxon>Pentapetalae</taxon>
        <taxon>asterids</taxon>
        <taxon>lamiids</taxon>
        <taxon>Boraginales</taxon>
        <taxon>Boraginaceae</taxon>
        <taxon>Boraginoideae</taxon>
        <taxon>Lithospermeae</taxon>
        <taxon>Lithospermum</taxon>
    </lineage>
</organism>
<accession>A0AAV3S0D7</accession>
<protein>
    <recommendedName>
        <fullName evidence="11">Complex III subunit VI</fullName>
    </recommendedName>
    <alternativeName>
        <fullName evidence="10">Mitochondrial hinge protein</fullName>
    </alternativeName>
</protein>
<evidence type="ECO:0000256" key="3">
    <source>
        <dbReference type="ARBA" id="ARBA00022448"/>
    </source>
</evidence>
<feature type="domain" description="Ubiquinol-cytochrome C reductase hinge" evidence="13">
    <location>
        <begin position="28"/>
        <end position="89"/>
    </location>
</feature>
<comment type="similarity">
    <text evidence="2">Belongs to the UQCRH/QCR6 family.</text>
</comment>
<evidence type="ECO:0000256" key="5">
    <source>
        <dbReference type="ARBA" id="ARBA00022792"/>
    </source>
</evidence>
<evidence type="ECO:0000313" key="14">
    <source>
        <dbReference type="EMBL" id="GAA0187413.1"/>
    </source>
</evidence>
<evidence type="ECO:0000256" key="4">
    <source>
        <dbReference type="ARBA" id="ARBA00022660"/>
    </source>
</evidence>
<evidence type="ECO:0000313" key="15">
    <source>
        <dbReference type="Proteomes" id="UP001454036"/>
    </source>
</evidence>
<feature type="region of interest" description="Disordered" evidence="12">
    <location>
        <begin position="1"/>
        <end position="24"/>
    </location>
</feature>
<dbReference type="FunFam" id="1.10.287.20:FF:000001">
    <property type="entry name" value="Cytochrome b-c1 complex subunit 6"/>
    <property type="match status" value="1"/>
</dbReference>
<keyword evidence="3" id="KW-0813">Transport</keyword>
<keyword evidence="4" id="KW-0679">Respiratory chain</keyword>
<evidence type="ECO:0000256" key="7">
    <source>
        <dbReference type="ARBA" id="ARBA00023128"/>
    </source>
</evidence>
<evidence type="ECO:0000256" key="11">
    <source>
        <dbReference type="ARBA" id="ARBA00076110"/>
    </source>
</evidence>
<gene>
    <name evidence="14" type="ORF">LIER_34701</name>
</gene>
<dbReference type="EMBL" id="BAABME010014685">
    <property type="protein sequence ID" value="GAA0187413.1"/>
    <property type="molecule type" value="Genomic_DNA"/>
</dbReference>
<reference evidence="14 15" key="1">
    <citation type="submission" date="2024-01" db="EMBL/GenBank/DDBJ databases">
        <title>The complete chloroplast genome sequence of Lithospermum erythrorhizon: insights into the phylogenetic relationship among Boraginaceae species and the maternal lineages of purple gromwells.</title>
        <authorList>
            <person name="Okada T."/>
            <person name="Watanabe K."/>
        </authorList>
    </citation>
    <scope>NUCLEOTIDE SEQUENCE [LARGE SCALE GENOMIC DNA]</scope>
</reference>
<evidence type="ECO:0000256" key="6">
    <source>
        <dbReference type="ARBA" id="ARBA00022982"/>
    </source>
</evidence>
<dbReference type="GO" id="GO:0006122">
    <property type="term" value="P:mitochondrial electron transport, ubiquinol to cytochrome c"/>
    <property type="evidence" value="ECO:0007669"/>
    <property type="project" value="InterPro"/>
</dbReference>
<name>A0AAV3S0D7_LITER</name>
<dbReference type="Proteomes" id="UP001454036">
    <property type="component" value="Unassembled WGS sequence"/>
</dbReference>
<dbReference type="Pfam" id="PF02320">
    <property type="entry name" value="UCR_hinge"/>
    <property type="match status" value="1"/>
</dbReference>
<keyword evidence="5" id="KW-0999">Mitochondrion inner membrane</keyword>
<dbReference type="Gene3D" id="1.10.287.20">
    <property type="entry name" value="Ubiquinol-cytochrome C reductase hinge domain"/>
    <property type="match status" value="1"/>
</dbReference>
<evidence type="ECO:0000256" key="12">
    <source>
        <dbReference type="SAM" id="MobiDB-lite"/>
    </source>
</evidence>
<evidence type="ECO:0000256" key="9">
    <source>
        <dbReference type="ARBA" id="ARBA00023157"/>
    </source>
</evidence>
<evidence type="ECO:0000259" key="13">
    <source>
        <dbReference type="Pfam" id="PF02320"/>
    </source>
</evidence>
<evidence type="ECO:0000256" key="8">
    <source>
        <dbReference type="ARBA" id="ARBA00023136"/>
    </source>
</evidence>
<evidence type="ECO:0000256" key="2">
    <source>
        <dbReference type="ARBA" id="ARBA00006498"/>
    </source>
</evidence>
<keyword evidence="7" id="KW-0496">Mitochondrion</keyword>
<dbReference type="SUPFAM" id="SSF81531">
    <property type="entry name" value="Non-heme 11 kDa protein of cytochrome bc1 complex (Ubiquinol-cytochrome c reductase)"/>
    <property type="match status" value="1"/>
</dbReference>
<dbReference type="PANTHER" id="PTHR15336">
    <property type="entry name" value="UBIQUINOL-CYTOCHROME C REDUCTASE COMPLEX 7.8 KDA PROTEIN"/>
    <property type="match status" value="1"/>
</dbReference>
<dbReference type="AlphaFoldDB" id="A0AAV3S0D7"/>
<dbReference type="InterPro" id="IPR023184">
    <property type="entry name" value="Ubol_cytC_Rdtase_hinge_dom"/>
</dbReference>
<comment type="subcellular location">
    <subcellularLocation>
        <location evidence="1">Mitochondrion inner membrane</location>
        <topology evidence="1">Peripheral membrane protein</topology>
        <orientation evidence="1">Intermembrane side</orientation>
    </subcellularLocation>
</comment>